<dbReference type="InterPro" id="IPR000719">
    <property type="entry name" value="Prot_kinase_dom"/>
</dbReference>
<dbReference type="Proteomes" id="UP000317093">
    <property type="component" value="Chromosome"/>
</dbReference>
<keyword evidence="14" id="KW-0472">Membrane</keyword>
<evidence type="ECO:0000256" key="6">
    <source>
        <dbReference type="ARBA" id="ARBA00022679"/>
    </source>
</evidence>
<evidence type="ECO:0000256" key="5">
    <source>
        <dbReference type="ARBA" id="ARBA00022574"/>
    </source>
</evidence>
<dbReference type="SUPFAM" id="SSF50998">
    <property type="entry name" value="Quinoprotein alcohol dehydrogenase-like"/>
    <property type="match status" value="1"/>
</dbReference>
<evidence type="ECO:0000256" key="14">
    <source>
        <dbReference type="SAM" id="Phobius"/>
    </source>
</evidence>
<evidence type="ECO:0000256" key="3">
    <source>
        <dbReference type="ARBA" id="ARBA00010886"/>
    </source>
</evidence>
<keyword evidence="9 16" id="KW-0418">Kinase</keyword>
<keyword evidence="8 13" id="KW-0547">Nucleotide-binding</keyword>
<evidence type="ECO:0000256" key="2">
    <source>
        <dbReference type="ARBA" id="ARBA00004647"/>
    </source>
</evidence>
<feature type="binding site" evidence="13">
    <location>
        <position position="106"/>
    </location>
    <ligand>
        <name>ATP</name>
        <dbReference type="ChEBI" id="CHEBI:30616"/>
    </ligand>
</feature>
<reference evidence="16 17" key="1">
    <citation type="submission" date="2019-02" db="EMBL/GenBank/DDBJ databases">
        <title>Deep-cultivation of Planctomycetes and their phenomic and genomic characterization uncovers novel biology.</title>
        <authorList>
            <person name="Wiegand S."/>
            <person name="Jogler M."/>
            <person name="Boedeker C."/>
            <person name="Pinto D."/>
            <person name="Vollmers J."/>
            <person name="Rivas-Marin E."/>
            <person name="Kohn T."/>
            <person name="Peeters S.H."/>
            <person name="Heuer A."/>
            <person name="Rast P."/>
            <person name="Oberbeckmann S."/>
            <person name="Bunk B."/>
            <person name="Jeske O."/>
            <person name="Meyerdierks A."/>
            <person name="Storesund J.E."/>
            <person name="Kallscheuer N."/>
            <person name="Luecker S."/>
            <person name="Lage O.M."/>
            <person name="Pohl T."/>
            <person name="Merkel B.J."/>
            <person name="Hornburger P."/>
            <person name="Mueller R.-W."/>
            <person name="Bruemmer F."/>
            <person name="Labrenz M."/>
            <person name="Spormann A.M."/>
            <person name="Op den Camp H."/>
            <person name="Overmann J."/>
            <person name="Amann R."/>
            <person name="Jetten M.S.M."/>
            <person name="Mascher T."/>
            <person name="Medema M.H."/>
            <person name="Devos D.P."/>
            <person name="Kaster A.-K."/>
            <person name="Ovreas L."/>
            <person name="Rohde M."/>
            <person name="Galperin M.Y."/>
            <person name="Jogler C."/>
        </authorList>
    </citation>
    <scope>NUCLEOTIDE SEQUENCE [LARGE SCALE GENOMIC DNA]</scope>
    <source>
        <strain evidence="16 17">Pan216</strain>
    </source>
</reference>
<dbReference type="Gene3D" id="1.10.510.10">
    <property type="entry name" value="Transferase(Phosphotransferase) domain 1"/>
    <property type="match status" value="1"/>
</dbReference>
<feature type="domain" description="Protein kinase" evidence="15">
    <location>
        <begin position="77"/>
        <end position="397"/>
    </location>
</feature>
<dbReference type="PANTHER" id="PTHR43289">
    <property type="entry name" value="MITOGEN-ACTIVATED PROTEIN KINASE KINASE KINASE 20-RELATED"/>
    <property type="match status" value="1"/>
</dbReference>
<dbReference type="InterPro" id="IPR008271">
    <property type="entry name" value="Ser/Thr_kinase_AS"/>
</dbReference>
<evidence type="ECO:0000256" key="13">
    <source>
        <dbReference type="PROSITE-ProRule" id="PRU10141"/>
    </source>
</evidence>
<dbReference type="PROSITE" id="PS00108">
    <property type="entry name" value="PROTEIN_KINASE_ST"/>
    <property type="match status" value="1"/>
</dbReference>
<feature type="transmembrane region" description="Helical" evidence="14">
    <location>
        <begin position="423"/>
        <end position="443"/>
    </location>
</feature>
<accession>A0A518B406</accession>
<feature type="repeat" description="WD" evidence="12">
    <location>
        <begin position="694"/>
        <end position="735"/>
    </location>
</feature>
<evidence type="ECO:0000259" key="15">
    <source>
        <dbReference type="PROSITE" id="PS50011"/>
    </source>
</evidence>
<keyword evidence="5 12" id="KW-0853">WD repeat</keyword>
<dbReference type="PANTHER" id="PTHR43289:SF34">
    <property type="entry name" value="SERINE_THREONINE-PROTEIN KINASE YBDM-RELATED"/>
    <property type="match status" value="1"/>
</dbReference>
<evidence type="ECO:0000256" key="7">
    <source>
        <dbReference type="ARBA" id="ARBA00022737"/>
    </source>
</evidence>
<keyword evidence="10 13" id="KW-0067">ATP-binding</keyword>
<evidence type="ECO:0000256" key="9">
    <source>
        <dbReference type="ARBA" id="ARBA00022777"/>
    </source>
</evidence>
<evidence type="ECO:0000313" key="16">
    <source>
        <dbReference type="EMBL" id="QDU61656.1"/>
    </source>
</evidence>
<dbReference type="KEGG" id="knv:Pan216_25170"/>
<dbReference type="SUPFAM" id="SSF82171">
    <property type="entry name" value="DPP6 N-terminal domain-like"/>
    <property type="match status" value="1"/>
</dbReference>
<organism evidence="16 17">
    <name type="scientific">Kolteria novifilia</name>
    <dbReference type="NCBI Taxonomy" id="2527975"/>
    <lineage>
        <taxon>Bacteria</taxon>
        <taxon>Pseudomonadati</taxon>
        <taxon>Planctomycetota</taxon>
        <taxon>Planctomycetia</taxon>
        <taxon>Kolteriales</taxon>
        <taxon>Kolteriaceae</taxon>
        <taxon>Kolteria</taxon>
    </lineage>
</organism>
<gene>
    <name evidence="16" type="primary">prkC_8</name>
    <name evidence="16" type="ORF">Pan216_25170</name>
</gene>
<sequence length="1246" mass="137812">MSSSRAAEDSAVISAVGLVVDEFLDRRRRGESPSIEEYATRHPEMAELIRDVLPMIDLVPSPTDEPDTAHPERIGDFQIIRELGHGGMGVVYEAIQLSLRRRVALKTIPINRGESKLRRVRFENEARICARLNHPNIVPVYARNIDGEQCCFAMQLIAGCSLADLAHERSRQVYSGRTVPQGTSREGSLDYDFIVNEIGLEPTSPVEEGQPIPEEYASSVARRIAAKVDGKLFQYAADLGRQVAEALQHAHDYGVIHRDIKPSNILLDAEGHPWVTDFGVALVPENQDLTQTGEVLGTLRYMSPEQASESRFVDPRTDVYSLGVTLYEVIAGRPMIDVDDRKELFRRVRDEEAVALRSVMPSVPRDLETIVMKAVAKERRERYETAGQLAEDLDRFLSGKPIVAKPPSLLDRTTKWARRNRQLVVTAVVSLLVVVVVSIFSVIQLATAYRRERDTTTKLESALEDNRRQLARIYVRNANLLGAKKNPLTSLPWIAATLGLERENSDRESIARMRYQAILGECPSLERLWFGPKAVHVRFTPDRKHILVVGENRDTLHVLDAETGESRRVLEFDSPLRRPYLRLSSRSLATIHKGGTVSLWDLESWERLASLPYKASVEAIFLSPDGQVLTTSGEKGRLDVFRNGEFTRPAFTINHGARINDVSLAPNGRWMLTCGADKSARLWDITSGETVAPALRHHDEVTAAVFNPSGSLVATGGRDGVVKLWWTETGDLLRTLRTNKSQARSFAFSPDGHRLVSLAETPDGSHHADVWDVATGNSTRKNLEVRDVSDVRWSEDGEDWAISSVPVLHVGDDGLEINSIPDTAVRDVAARSSGFVCLTVHDGVYRIWNLDRDRPTPLLPEVERVRAADFDLDDKRVALVTDARMLRVFDVETRQQLVAVNLSGVPDTVRFNGNRDRLAVGCGDGTIVLFDRQGQEVRRFKHSHGHKSLRFAGEYLVIHDKRSSVKIADPESGTLRTIGDHGFGRSEFDATPREPLLTVVSSSRVDGWDLARDQKVWSFHLPASPYAIQLDQNGRRLVCRTAKGAHVGDVRKGATTGAPILLRPNSADGAIGVQGETVCFGNHRGEVELWDVTSKRLIALPMSHDDAVDEIRFSQSGDVLGIKLGSGDARLWDARTGEPISYPLRVPSDPEGLKLSSGSLVGFSDDLAIVCQLDDAGYVRLTNLGPDGRPVEDLVDLAVILSGQRVNRAGALASVSRVEVEEVLGRLAANGSLEFLPITSNSSSMK</sequence>
<evidence type="ECO:0000256" key="4">
    <source>
        <dbReference type="ARBA" id="ARBA00022527"/>
    </source>
</evidence>
<keyword evidence="11" id="KW-0206">Cytoskeleton</keyword>
<dbReference type="InterPro" id="IPR011047">
    <property type="entry name" value="Quinoprotein_ADH-like_sf"/>
</dbReference>
<dbReference type="SMART" id="SM00320">
    <property type="entry name" value="WD40"/>
    <property type="match status" value="9"/>
</dbReference>
<dbReference type="SMART" id="SM00220">
    <property type="entry name" value="S_TKc"/>
    <property type="match status" value="1"/>
</dbReference>
<dbReference type="InterPro" id="IPR001680">
    <property type="entry name" value="WD40_rpt"/>
</dbReference>
<dbReference type="PROSITE" id="PS50082">
    <property type="entry name" value="WD_REPEATS_2"/>
    <property type="match status" value="3"/>
</dbReference>
<dbReference type="GO" id="GO:0000922">
    <property type="term" value="C:spindle pole"/>
    <property type="evidence" value="ECO:0007669"/>
    <property type="project" value="UniProtKB-SubCell"/>
</dbReference>
<keyword evidence="11" id="KW-0963">Cytoplasm</keyword>
<dbReference type="GO" id="GO:0004674">
    <property type="term" value="F:protein serine/threonine kinase activity"/>
    <property type="evidence" value="ECO:0007669"/>
    <property type="project" value="UniProtKB-KW"/>
</dbReference>
<evidence type="ECO:0000256" key="12">
    <source>
        <dbReference type="PROSITE-ProRule" id="PRU00221"/>
    </source>
</evidence>
<dbReference type="Gene3D" id="3.30.200.20">
    <property type="entry name" value="Phosphorylase Kinase, domain 1"/>
    <property type="match status" value="1"/>
</dbReference>
<evidence type="ECO:0000256" key="8">
    <source>
        <dbReference type="ARBA" id="ARBA00022741"/>
    </source>
</evidence>
<comment type="similarity">
    <text evidence="3">Belongs to the protein kinase superfamily. NEK Ser/Thr protein kinase family. NIMA subfamily.</text>
</comment>
<dbReference type="SUPFAM" id="SSF56112">
    <property type="entry name" value="Protein kinase-like (PK-like)"/>
    <property type="match status" value="1"/>
</dbReference>
<dbReference type="PROSITE" id="PS00678">
    <property type="entry name" value="WD_REPEATS_1"/>
    <property type="match status" value="1"/>
</dbReference>
<dbReference type="GO" id="GO:0005524">
    <property type="term" value="F:ATP binding"/>
    <property type="evidence" value="ECO:0007669"/>
    <property type="project" value="UniProtKB-UniRule"/>
</dbReference>
<dbReference type="RefSeq" id="WP_145258220.1">
    <property type="nucleotide sequence ID" value="NZ_CP036279.1"/>
</dbReference>
<evidence type="ECO:0000256" key="1">
    <source>
        <dbReference type="ARBA" id="ARBA00004300"/>
    </source>
</evidence>
<feature type="repeat" description="WD" evidence="12">
    <location>
        <begin position="1101"/>
        <end position="1142"/>
    </location>
</feature>
<dbReference type="CDD" id="cd14014">
    <property type="entry name" value="STKc_PknB_like"/>
    <property type="match status" value="1"/>
</dbReference>
<comment type="subcellular location">
    <subcellularLocation>
        <location evidence="1">Cytoplasm</location>
        <location evidence="1">Cytoskeleton</location>
        <location evidence="1">Microtubule organizing center</location>
        <location evidence="1">Centrosome</location>
    </subcellularLocation>
    <subcellularLocation>
        <location evidence="2">Cytoplasm</location>
        <location evidence="2">Cytoskeleton</location>
        <location evidence="2">Spindle pole</location>
    </subcellularLocation>
</comment>
<evidence type="ECO:0000256" key="11">
    <source>
        <dbReference type="ARBA" id="ARBA00023212"/>
    </source>
</evidence>
<feature type="repeat" description="WD" evidence="12">
    <location>
        <begin position="652"/>
        <end position="693"/>
    </location>
</feature>
<keyword evidence="14" id="KW-1133">Transmembrane helix</keyword>
<evidence type="ECO:0000313" key="17">
    <source>
        <dbReference type="Proteomes" id="UP000317093"/>
    </source>
</evidence>
<keyword evidence="6 16" id="KW-0808">Transferase</keyword>
<dbReference type="AlphaFoldDB" id="A0A518B406"/>
<dbReference type="Gene3D" id="2.130.10.10">
    <property type="entry name" value="YVTN repeat-like/Quinoprotein amine dehydrogenase"/>
    <property type="match status" value="4"/>
</dbReference>
<dbReference type="OrthoDB" id="500858at2"/>
<dbReference type="PROSITE" id="PS50011">
    <property type="entry name" value="PROTEIN_KINASE_DOM"/>
    <property type="match status" value="1"/>
</dbReference>
<dbReference type="InterPro" id="IPR019775">
    <property type="entry name" value="WD40_repeat_CS"/>
</dbReference>
<dbReference type="Pfam" id="PF00400">
    <property type="entry name" value="WD40"/>
    <property type="match status" value="2"/>
</dbReference>
<dbReference type="EMBL" id="CP036279">
    <property type="protein sequence ID" value="QDU61656.1"/>
    <property type="molecule type" value="Genomic_DNA"/>
</dbReference>
<protein>
    <submittedName>
        <fullName evidence="16">Serine/threonine-protein kinase PrkC</fullName>
        <ecNumber evidence="16">2.7.11.1</ecNumber>
    </submittedName>
</protein>
<name>A0A518B406_9BACT</name>
<evidence type="ECO:0000256" key="10">
    <source>
        <dbReference type="ARBA" id="ARBA00022840"/>
    </source>
</evidence>
<keyword evidence="17" id="KW-1185">Reference proteome</keyword>
<keyword evidence="7" id="KW-0677">Repeat</keyword>
<dbReference type="InterPro" id="IPR015943">
    <property type="entry name" value="WD40/YVTN_repeat-like_dom_sf"/>
</dbReference>
<dbReference type="InterPro" id="IPR001245">
    <property type="entry name" value="Ser-Thr/Tyr_kinase_cat_dom"/>
</dbReference>
<keyword evidence="14" id="KW-0812">Transmembrane</keyword>
<dbReference type="GO" id="GO:0005813">
    <property type="term" value="C:centrosome"/>
    <property type="evidence" value="ECO:0007669"/>
    <property type="project" value="UniProtKB-SubCell"/>
</dbReference>
<dbReference type="PROSITE" id="PS50294">
    <property type="entry name" value="WD_REPEATS_REGION"/>
    <property type="match status" value="2"/>
</dbReference>
<keyword evidence="4" id="KW-0723">Serine/threonine-protein kinase</keyword>
<dbReference type="EC" id="2.7.11.1" evidence="16"/>
<dbReference type="InterPro" id="IPR011009">
    <property type="entry name" value="Kinase-like_dom_sf"/>
</dbReference>
<proteinExistence type="inferred from homology"/>
<dbReference type="Pfam" id="PF07714">
    <property type="entry name" value="PK_Tyr_Ser-Thr"/>
    <property type="match status" value="1"/>
</dbReference>
<dbReference type="PROSITE" id="PS00107">
    <property type="entry name" value="PROTEIN_KINASE_ATP"/>
    <property type="match status" value="1"/>
</dbReference>
<dbReference type="InterPro" id="IPR017441">
    <property type="entry name" value="Protein_kinase_ATP_BS"/>
</dbReference>